<keyword evidence="5 13" id="KW-0349">Heme</keyword>
<comment type="subcellular location">
    <subcellularLocation>
        <location evidence="2">Membrane</location>
    </subcellularLocation>
</comment>
<keyword evidence="8" id="KW-1133">Transmembrane helix</keyword>
<evidence type="ECO:0000256" key="12">
    <source>
        <dbReference type="ARBA" id="ARBA00023136"/>
    </source>
</evidence>
<dbReference type="PANTHER" id="PTHR46300">
    <property type="entry name" value="P450, PUTATIVE (EUROFUNG)-RELATED-RELATED"/>
    <property type="match status" value="1"/>
</dbReference>
<organism evidence="14 15">
    <name type="scientific">Rhodofomes roseus</name>
    <dbReference type="NCBI Taxonomy" id="34475"/>
    <lineage>
        <taxon>Eukaryota</taxon>
        <taxon>Fungi</taxon>
        <taxon>Dikarya</taxon>
        <taxon>Basidiomycota</taxon>
        <taxon>Agaricomycotina</taxon>
        <taxon>Agaricomycetes</taxon>
        <taxon>Polyporales</taxon>
        <taxon>Rhodofomes</taxon>
    </lineage>
</organism>
<evidence type="ECO:0000256" key="11">
    <source>
        <dbReference type="ARBA" id="ARBA00023033"/>
    </source>
</evidence>
<dbReference type="Pfam" id="PF00067">
    <property type="entry name" value="p450"/>
    <property type="match status" value="1"/>
</dbReference>
<evidence type="ECO:0000256" key="5">
    <source>
        <dbReference type="ARBA" id="ARBA00022617"/>
    </source>
</evidence>
<evidence type="ECO:0000256" key="4">
    <source>
        <dbReference type="ARBA" id="ARBA00010617"/>
    </source>
</evidence>
<sequence>APGKGLTQGRWLQDKLLAYTAGTILEAGSDTTAMAIATFVLYMLSYPNVLQKAREEIDVVVGADRMPDFDDEERLPYLVACIKESLRHRPGIPLAIPHATIEDDFYKDFYIPKGCTVIGNLWAIQRDPNTFYNPTAFIPERFYEADKPTRWDTRPISHERQIYAFGWGRRFCPGSHVAEASLFITLSRILWGIDFYAPLDPKTKRPILPDIANEEMTWSEGFVSVPHTFKAGFAPRSAKHADMIRKSFNGVQSEWQLLGLEGDDR</sequence>
<keyword evidence="6" id="KW-0812">Transmembrane</keyword>
<feature type="non-terminal residue" evidence="14">
    <location>
        <position position="265"/>
    </location>
</feature>
<evidence type="ECO:0000313" key="15">
    <source>
        <dbReference type="Proteomes" id="UP000814176"/>
    </source>
</evidence>
<dbReference type="PRINTS" id="PR00463">
    <property type="entry name" value="EP450I"/>
</dbReference>
<dbReference type="PRINTS" id="PR00385">
    <property type="entry name" value="P450"/>
</dbReference>
<protein>
    <submittedName>
        <fullName evidence="14">Cytochrome P450</fullName>
    </submittedName>
</protein>
<dbReference type="InterPro" id="IPR036396">
    <property type="entry name" value="Cyt_P450_sf"/>
</dbReference>
<evidence type="ECO:0000256" key="10">
    <source>
        <dbReference type="ARBA" id="ARBA00023004"/>
    </source>
</evidence>
<dbReference type="GeneID" id="72009219"/>
<dbReference type="InterPro" id="IPR050364">
    <property type="entry name" value="Cytochrome_P450_fung"/>
</dbReference>
<reference evidence="14 15" key="1">
    <citation type="journal article" date="2021" name="Environ. Microbiol.">
        <title>Gene family expansions and transcriptome signatures uncover fungal adaptations to wood decay.</title>
        <authorList>
            <person name="Hage H."/>
            <person name="Miyauchi S."/>
            <person name="Viragh M."/>
            <person name="Drula E."/>
            <person name="Min B."/>
            <person name="Chaduli D."/>
            <person name="Navarro D."/>
            <person name="Favel A."/>
            <person name="Norest M."/>
            <person name="Lesage-Meessen L."/>
            <person name="Balint B."/>
            <person name="Merenyi Z."/>
            <person name="de Eugenio L."/>
            <person name="Morin E."/>
            <person name="Martinez A.T."/>
            <person name="Baldrian P."/>
            <person name="Stursova M."/>
            <person name="Martinez M.J."/>
            <person name="Novotny C."/>
            <person name="Magnuson J.K."/>
            <person name="Spatafora J.W."/>
            <person name="Maurice S."/>
            <person name="Pangilinan J."/>
            <person name="Andreopoulos W."/>
            <person name="LaButti K."/>
            <person name="Hundley H."/>
            <person name="Na H."/>
            <person name="Kuo A."/>
            <person name="Barry K."/>
            <person name="Lipzen A."/>
            <person name="Henrissat B."/>
            <person name="Riley R."/>
            <person name="Ahrendt S."/>
            <person name="Nagy L.G."/>
            <person name="Grigoriev I.V."/>
            <person name="Martin F."/>
            <person name="Rosso M.N."/>
        </authorList>
    </citation>
    <scope>NUCLEOTIDE SEQUENCE [LARGE SCALE GENOMIC DNA]</scope>
    <source>
        <strain evidence="14 15">CIRM-BRFM 1785</strain>
    </source>
</reference>
<keyword evidence="7 13" id="KW-0479">Metal-binding</keyword>
<feature type="non-terminal residue" evidence="14">
    <location>
        <position position="1"/>
    </location>
</feature>
<comment type="caution">
    <text evidence="14">The sequence shown here is derived from an EMBL/GenBank/DDBJ whole genome shotgun (WGS) entry which is preliminary data.</text>
</comment>
<dbReference type="Gene3D" id="1.10.630.10">
    <property type="entry name" value="Cytochrome P450"/>
    <property type="match status" value="1"/>
</dbReference>
<evidence type="ECO:0000256" key="6">
    <source>
        <dbReference type="ARBA" id="ARBA00022692"/>
    </source>
</evidence>
<evidence type="ECO:0000256" key="1">
    <source>
        <dbReference type="ARBA" id="ARBA00001971"/>
    </source>
</evidence>
<dbReference type="Proteomes" id="UP000814176">
    <property type="component" value="Unassembled WGS sequence"/>
</dbReference>
<evidence type="ECO:0000256" key="13">
    <source>
        <dbReference type="RuleBase" id="RU000461"/>
    </source>
</evidence>
<dbReference type="PANTHER" id="PTHR46300:SF2">
    <property type="entry name" value="CYTOCHROME P450 MONOOXYGENASE ALNH-RELATED"/>
    <property type="match status" value="1"/>
</dbReference>
<dbReference type="SUPFAM" id="SSF48264">
    <property type="entry name" value="Cytochrome P450"/>
    <property type="match status" value="1"/>
</dbReference>
<proteinExistence type="inferred from homology"/>
<evidence type="ECO:0000256" key="9">
    <source>
        <dbReference type="ARBA" id="ARBA00023002"/>
    </source>
</evidence>
<evidence type="ECO:0000256" key="7">
    <source>
        <dbReference type="ARBA" id="ARBA00022723"/>
    </source>
</evidence>
<comment type="pathway">
    <text evidence="3">Secondary metabolite biosynthesis.</text>
</comment>
<keyword evidence="11 13" id="KW-0503">Monooxygenase</keyword>
<evidence type="ECO:0000256" key="8">
    <source>
        <dbReference type="ARBA" id="ARBA00022989"/>
    </source>
</evidence>
<comment type="cofactor">
    <cofactor evidence="1">
        <name>heme</name>
        <dbReference type="ChEBI" id="CHEBI:30413"/>
    </cofactor>
</comment>
<comment type="similarity">
    <text evidence="4 13">Belongs to the cytochrome P450 family.</text>
</comment>
<evidence type="ECO:0000313" key="14">
    <source>
        <dbReference type="EMBL" id="KAH9831561.1"/>
    </source>
</evidence>
<dbReference type="RefSeq" id="XP_047774675.1">
    <property type="nucleotide sequence ID" value="XM_047928487.1"/>
</dbReference>
<gene>
    <name evidence="14" type="ORF">C8Q71DRAFT_881545</name>
</gene>
<keyword evidence="15" id="KW-1185">Reference proteome</keyword>
<dbReference type="PROSITE" id="PS00086">
    <property type="entry name" value="CYTOCHROME_P450"/>
    <property type="match status" value="1"/>
</dbReference>
<dbReference type="EMBL" id="JADCUA010000025">
    <property type="protein sequence ID" value="KAH9831561.1"/>
    <property type="molecule type" value="Genomic_DNA"/>
</dbReference>
<dbReference type="InterPro" id="IPR001128">
    <property type="entry name" value="Cyt_P450"/>
</dbReference>
<evidence type="ECO:0000256" key="3">
    <source>
        <dbReference type="ARBA" id="ARBA00005179"/>
    </source>
</evidence>
<name>A0ABQ8K3W4_9APHY</name>
<keyword evidence="12" id="KW-0472">Membrane</keyword>
<dbReference type="InterPro" id="IPR017972">
    <property type="entry name" value="Cyt_P450_CS"/>
</dbReference>
<evidence type="ECO:0000256" key="2">
    <source>
        <dbReference type="ARBA" id="ARBA00004370"/>
    </source>
</evidence>
<dbReference type="InterPro" id="IPR002401">
    <property type="entry name" value="Cyt_P450_E_grp-I"/>
</dbReference>
<keyword evidence="9 13" id="KW-0560">Oxidoreductase</keyword>
<keyword evidence="10 13" id="KW-0408">Iron</keyword>
<accession>A0ABQ8K3W4</accession>